<evidence type="ECO:0000313" key="1">
    <source>
        <dbReference type="EMBL" id="RKQ16842.1"/>
    </source>
</evidence>
<dbReference type="InterPro" id="IPR011249">
    <property type="entry name" value="Metalloenz_LuxS/M16"/>
</dbReference>
<dbReference type="GO" id="GO:0046872">
    <property type="term" value="F:metal ion binding"/>
    <property type="evidence" value="ECO:0007669"/>
    <property type="project" value="InterPro"/>
</dbReference>
<organism evidence="1 2">
    <name type="scientific">Oceanobacillus bengalensis</name>
    <dbReference type="NCBI Taxonomy" id="1435466"/>
    <lineage>
        <taxon>Bacteria</taxon>
        <taxon>Bacillati</taxon>
        <taxon>Bacillota</taxon>
        <taxon>Bacilli</taxon>
        <taxon>Bacillales</taxon>
        <taxon>Bacillaceae</taxon>
        <taxon>Oceanobacillus</taxon>
    </lineage>
</organism>
<protein>
    <submittedName>
        <fullName evidence="1">Uncharacterized protein</fullName>
    </submittedName>
</protein>
<comment type="caution">
    <text evidence="1">The sequence shown here is derived from an EMBL/GenBank/DDBJ whole genome shotgun (WGS) entry which is preliminary data.</text>
</comment>
<dbReference type="AlphaFoldDB" id="A0A494Z330"/>
<dbReference type="RefSeq" id="WP_121129733.1">
    <property type="nucleotide sequence ID" value="NZ_JBHUFK010000033.1"/>
</dbReference>
<reference evidence="1 2" key="1">
    <citation type="journal article" date="2015" name="Antonie Van Leeuwenhoek">
        <title>Oceanobacillus bengalensis sp. nov., a bacterium isolated from seawater of the Bay of Bengal.</title>
        <authorList>
            <person name="Yongchang O."/>
            <person name="Xiang W."/>
            <person name="Wang G."/>
        </authorList>
    </citation>
    <scope>NUCLEOTIDE SEQUENCE [LARGE SCALE GENOMIC DNA]</scope>
    <source>
        <strain evidence="1 2">MCCC 1K00260</strain>
    </source>
</reference>
<keyword evidence="2" id="KW-1185">Reference proteome</keyword>
<dbReference type="OrthoDB" id="2991482at2"/>
<gene>
    <name evidence="1" type="ORF">D8M05_06200</name>
</gene>
<dbReference type="EMBL" id="RBZO01000007">
    <property type="protein sequence ID" value="RKQ16842.1"/>
    <property type="molecule type" value="Genomic_DNA"/>
</dbReference>
<name>A0A494Z330_9BACI</name>
<proteinExistence type="predicted"/>
<accession>A0A494Z330</accession>
<dbReference type="SUPFAM" id="SSF63411">
    <property type="entry name" value="LuxS/MPP-like metallohydrolase"/>
    <property type="match status" value="1"/>
</dbReference>
<sequence>MKLFNVSELPVCINDTDLKGKLYVSFQIGAGFASRRIIVDGSETIIGSATAKVYFNYLKIILKKKYHLDVDCRVTMNQSSIYWESTPEKCVGELQNVVNELFLASIEESIFVKEKEDTIERYKNNYKHLEFRGRMQILEFADKNKNFRLSQLSTDLLHVDLGKVSFMREHLFFPGNMFVFIHGNENQKQLETVSIPDKKTAEVEQVHHLQDFNFLQDEVLQRQMNGSYQCGGIKFDRNPTTVDLTLEHAVLSIIGEILFQGLHEVKVDRMDASILYYETPLKKYKLRVFDCITEVNIEKAKEEIMNKMDVLVGRKPKEFVLLAGKLYFNNIDIYLWFAYIKSINRKQMEDFLNMRDYKVREGYVNYYKEGDKYGVI</sequence>
<dbReference type="Proteomes" id="UP000281813">
    <property type="component" value="Unassembled WGS sequence"/>
</dbReference>
<evidence type="ECO:0000313" key="2">
    <source>
        <dbReference type="Proteomes" id="UP000281813"/>
    </source>
</evidence>